<sequence length="213" mass="24245">MSLELPTELPPSQMIKLGKHWNLRPELALSIMDAVKEVLREIRHPPFNNLARMTANEFDVYQLFNEATMFNPTKTQAVLNEWFPNQGDWDLFFPTMYLLDSTAYYFSEGDPPISFVGLNAEDAKALLELDFEPPPTSDPLSGKWDSPKKVLSKHLVSKMDQMRESQGYTSFIVDSHFESSLLLEAYLSSILSTGTGTDQNTQEDTYQQPDLDP</sequence>
<protein>
    <submittedName>
        <fullName evidence="2">Uncharacterized protein</fullName>
    </submittedName>
</protein>
<evidence type="ECO:0000313" key="2">
    <source>
        <dbReference type="EMBL" id="KNE90450.1"/>
    </source>
</evidence>
<proteinExistence type="predicted"/>
<evidence type="ECO:0000256" key="1">
    <source>
        <dbReference type="SAM" id="MobiDB-lite"/>
    </source>
</evidence>
<comment type="caution">
    <text evidence="2">The sequence shown here is derived from an EMBL/GenBank/DDBJ whole genome shotgun (WGS) entry which is preliminary data.</text>
</comment>
<gene>
    <name evidence="2" type="ORF">PSTG_16116</name>
</gene>
<organism evidence="2 3">
    <name type="scientific">Puccinia striiformis f. sp. tritici PST-78</name>
    <dbReference type="NCBI Taxonomy" id="1165861"/>
    <lineage>
        <taxon>Eukaryota</taxon>
        <taxon>Fungi</taxon>
        <taxon>Dikarya</taxon>
        <taxon>Basidiomycota</taxon>
        <taxon>Pucciniomycotina</taxon>
        <taxon>Pucciniomycetes</taxon>
        <taxon>Pucciniales</taxon>
        <taxon>Pucciniaceae</taxon>
        <taxon>Puccinia</taxon>
    </lineage>
</organism>
<reference evidence="3" key="1">
    <citation type="submission" date="2014-03" db="EMBL/GenBank/DDBJ databases">
        <title>The Genome Sequence of Puccinia striiformis f. sp. tritici PST-78.</title>
        <authorList>
            <consortium name="The Broad Institute Genome Sequencing Platform"/>
            <person name="Cuomo C."/>
            <person name="Hulbert S."/>
            <person name="Chen X."/>
            <person name="Walker B."/>
            <person name="Young S.K."/>
            <person name="Zeng Q."/>
            <person name="Gargeya S."/>
            <person name="Fitzgerald M."/>
            <person name="Haas B."/>
            <person name="Abouelleil A."/>
            <person name="Alvarado L."/>
            <person name="Arachchi H.M."/>
            <person name="Berlin A.M."/>
            <person name="Chapman S.B."/>
            <person name="Goldberg J."/>
            <person name="Griggs A."/>
            <person name="Gujja S."/>
            <person name="Hansen M."/>
            <person name="Howarth C."/>
            <person name="Imamovic A."/>
            <person name="Larimer J."/>
            <person name="McCowan C."/>
            <person name="Montmayeur A."/>
            <person name="Murphy C."/>
            <person name="Neiman D."/>
            <person name="Pearson M."/>
            <person name="Priest M."/>
            <person name="Roberts A."/>
            <person name="Saif S."/>
            <person name="Shea T."/>
            <person name="Sisk P."/>
            <person name="Sykes S."/>
            <person name="Wortman J."/>
            <person name="Nusbaum C."/>
            <person name="Birren B."/>
        </authorList>
    </citation>
    <scope>NUCLEOTIDE SEQUENCE [LARGE SCALE GENOMIC DNA]</scope>
    <source>
        <strain evidence="3">race PST-78</strain>
    </source>
</reference>
<accession>A0A0L0UTT5</accession>
<dbReference type="OrthoDB" id="10277729at2759"/>
<dbReference type="EMBL" id="AJIL01000256">
    <property type="protein sequence ID" value="KNE90450.1"/>
    <property type="molecule type" value="Genomic_DNA"/>
</dbReference>
<dbReference type="Proteomes" id="UP000054564">
    <property type="component" value="Unassembled WGS sequence"/>
</dbReference>
<evidence type="ECO:0000313" key="3">
    <source>
        <dbReference type="Proteomes" id="UP000054564"/>
    </source>
</evidence>
<feature type="region of interest" description="Disordered" evidence="1">
    <location>
        <begin position="193"/>
        <end position="213"/>
    </location>
</feature>
<name>A0A0L0UTT5_9BASI</name>
<dbReference type="AlphaFoldDB" id="A0A0L0UTT5"/>
<keyword evidence="3" id="KW-1185">Reference proteome</keyword>